<dbReference type="AlphaFoldDB" id="A0A9J7KN99"/>
<keyword evidence="8" id="KW-0805">Transcription regulation</keyword>
<dbReference type="PRINTS" id="PR01233">
    <property type="entry name" value="JOSEPHIN"/>
</dbReference>
<feature type="active site" description="Nucleophile" evidence="11">
    <location>
        <position position="14"/>
    </location>
</feature>
<dbReference type="Pfam" id="PF02099">
    <property type="entry name" value="Josephin"/>
    <property type="match status" value="1"/>
</dbReference>
<dbReference type="EC" id="3.4.19.12" evidence="3"/>
<evidence type="ECO:0000256" key="6">
    <source>
        <dbReference type="ARBA" id="ARBA00022801"/>
    </source>
</evidence>
<dbReference type="GO" id="GO:0006515">
    <property type="term" value="P:protein quality control for misfolded or incompletely synthesized proteins"/>
    <property type="evidence" value="ECO:0000318"/>
    <property type="project" value="GO_Central"/>
</dbReference>
<dbReference type="GO" id="GO:0005634">
    <property type="term" value="C:nucleus"/>
    <property type="evidence" value="ECO:0000318"/>
    <property type="project" value="GO_Central"/>
</dbReference>
<feature type="active site" evidence="12">
    <location>
        <position position="14"/>
    </location>
</feature>
<dbReference type="OMA" id="LGQAYIC"/>
<evidence type="ECO:0000256" key="4">
    <source>
        <dbReference type="ARBA" id="ARBA00022670"/>
    </source>
</evidence>
<evidence type="ECO:0000256" key="9">
    <source>
        <dbReference type="ARBA" id="ARBA00023163"/>
    </source>
</evidence>
<comment type="subcellular location">
    <subcellularLocation>
        <location evidence="2">Nucleus</location>
    </subcellularLocation>
</comment>
<dbReference type="PROSITE" id="PS50957">
    <property type="entry name" value="JOSEPHIN"/>
    <property type="match status" value="1"/>
</dbReference>
<evidence type="ECO:0000256" key="2">
    <source>
        <dbReference type="ARBA" id="ARBA00004123"/>
    </source>
</evidence>
<dbReference type="Gene3D" id="1.10.287.3990">
    <property type="match status" value="1"/>
</dbReference>
<dbReference type="FunFam" id="1.10.287.10:FF:000023">
    <property type="entry name" value="Ataxin 3 variant ref"/>
    <property type="match status" value="1"/>
</dbReference>
<keyword evidence="9" id="KW-0804">Transcription</keyword>
<dbReference type="Proteomes" id="UP000001554">
    <property type="component" value="Chromosome 1"/>
</dbReference>
<feature type="compositionally biased region" description="Low complexity" evidence="13">
    <location>
        <begin position="267"/>
        <end position="286"/>
    </location>
</feature>
<dbReference type="Pfam" id="PF02809">
    <property type="entry name" value="UIM"/>
    <property type="match status" value="3"/>
</dbReference>
<feature type="region of interest" description="Disordered" evidence="13">
    <location>
        <begin position="254"/>
        <end position="389"/>
    </location>
</feature>
<evidence type="ECO:0000256" key="8">
    <source>
        <dbReference type="ARBA" id="ARBA00023015"/>
    </source>
</evidence>
<evidence type="ECO:0000313" key="16">
    <source>
        <dbReference type="RefSeq" id="XP_035666959.1"/>
    </source>
</evidence>
<dbReference type="PANTHER" id="PTHR14159:SF0">
    <property type="entry name" value="ATAXIN-3-RELATED"/>
    <property type="match status" value="1"/>
</dbReference>
<evidence type="ECO:0000313" key="15">
    <source>
        <dbReference type="Proteomes" id="UP000001554"/>
    </source>
</evidence>
<feature type="domain" description="Josephin" evidence="14">
    <location>
        <begin position="1"/>
        <end position="180"/>
    </location>
</feature>
<proteinExistence type="predicted"/>
<feature type="active site" evidence="11 12">
    <location>
        <position position="134"/>
    </location>
</feature>
<name>A0A9J7KN99_BRAFL</name>
<dbReference type="GO" id="GO:1904294">
    <property type="term" value="P:positive regulation of ERAD pathway"/>
    <property type="evidence" value="ECO:0000318"/>
    <property type="project" value="GO_Central"/>
</dbReference>
<dbReference type="GO" id="GO:1904262">
    <property type="term" value="P:negative regulation of TORC1 signaling"/>
    <property type="evidence" value="ECO:0000318"/>
    <property type="project" value="GO_Central"/>
</dbReference>
<dbReference type="RefSeq" id="XP_035666959.1">
    <property type="nucleotide sequence ID" value="XM_035811066.1"/>
</dbReference>
<dbReference type="PANTHER" id="PTHR14159">
    <property type="entry name" value="ATAXIN-3-RELATED"/>
    <property type="match status" value="1"/>
</dbReference>
<keyword evidence="15" id="KW-1185">Reference proteome</keyword>
<reference evidence="15" key="1">
    <citation type="journal article" date="2020" name="Nat. Ecol. Evol.">
        <title>Deeply conserved synteny resolves early events in vertebrate evolution.</title>
        <authorList>
            <person name="Simakov O."/>
            <person name="Marletaz F."/>
            <person name="Yue J.X."/>
            <person name="O'Connell B."/>
            <person name="Jenkins J."/>
            <person name="Brandt A."/>
            <person name="Calef R."/>
            <person name="Tung C.H."/>
            <person name="Huang T.K."/>
            <person name="Schmutz J."/>
            <person name="Satoh N."/>
            <person name="Yu J.K."/>
            <person name="Putnam N.H."/>
            <person name="Green R.E."/>
            <person name="Rokhsar D.S."/>
        </authorList>
    </citation>
    <scope>NUCLEOTIDE SEQUENCE [LARGE SCALE GENOMIC DNA]</scope>
    <source>
        <strain evidence="15">S238N-H82</strain>
    </source>
</reference>
<dbReference type="GO" id="GO:0004843">
    <property type="term" value="F:cysteine-type deubiquitinase activity"/>
    <property type="evidence" value="ECO:0000318"/>
    <property type="project" value="GO_Central"/>
</dbReference>
<evidence type="ECO:0000256" key="3">
    <source>
        <dbReference type="ARBA" id="ARBA00012759"/>
    </source>
</evidence>
<dbReference type="InterPro" id="IPR003903">
    <property type="entry name" value="UIM_dom"/>
</dbReference>
<organism evidence="15 16">
    <name type="scientific">Branchiostoma floridae</name>
    <name type="common">Florida lancelet</name>
    <name type="synonym">Amphioxus</name>
    <dbReference type="NCBI Taxonomy" id="7739"/>
    <lineage>
        <taxon>Eukaryota</taxon>
        <taxon>Metazoa</taxon>
        <taxon>Chordata</taxon>
        <taxon>Cephalochordata</taxon>
        <taxon>Leptocardii</taxon>
        <taxon>Amphioxiformes</taxon>
        <taxon>Branchiostomatidae</taxon>
        <taxon>Branchiostoma</taxon>
    </lineage>
</organism>
<feature type="region of interest" description="Disordered" evidence="13">
    <location>
        <begin position="191"/>
        <end position="223"/>
    </location>
</feature>
<protein>
    <recommendedName>
        <fullName evidence="3">ubiquitinyl hydrolase 1</fullName>
        <ecNumber evidence="3">3.4.19.12</ecNumber>
    </recommendedName>
</protein>
<evidence type="ECO:0000256" key="11">
    <source>
        <dbReference type="PIRSR" id="PIRSR633865-1"/>
    </source>
</evidence>
<feature type="active site" evidence="12">
    <location>
        <position position="119"/>
    </location>
</feature>
<dbReference type="GeneID" id="118409770"/>
<dbReference type="SMART" id="SM00726">
    <property type="entry name" value="UIM"/>
    <property type="match status" value="2"/>
</dbReference>
<dbReference type="InterPro" id="IPR033865">
    <property type="entry name" value="Ataxin-3"/>
</dbReference>
<accession>A0A9J7KN99</accession>
<keyword evidence="7" id="KW-0788">Thiol protease</keyword>
<dbReference type="GO" id="GO:0016579">
    <property type="term" value="P:protein deubiquitination"/>
    <property type="evidence" value="ECO:0007669"/>
    <property type="project" value="InterPro"/>
</dbReference>
<evidence type="ECO:0000259" key="14">
    <source>
        <dbReference type="PROSITE" id="PS50957"/>
    </source>
</evidence>
<feature type="compositionally biased region" description="Low complexity" evidence="13">
    <location>
        <begin position="375"/>
        <end position="389"/>
    </location>
</feature>
<comment type="catalytic activity">
    <reaction evidence="1">
        <text>Thiol-dependent hydrolysis of ester, thioester, amide, peptide and isopeptide bonds formed by the C-terminal Gly of ubiquitin (a 76-residue protein attached to proteins as an intracellular targeting signal).</text>
        <dbReference type="EC" id="3.4.19.12"/>
    </reaction>
</comment>
<dbReference type="KEGG" id="bfo:118409770"/>
<dbReference type="OrthoDB" id="10063692at2759"/>
<keyword evidence="6 12" id="KW-0378">Hydrolase</keyword>
<feature type="compositionally biased region" description="Basic and acidic residues" evidence="13">
    <location>
        <begin position="287"/>
        <end position="301"/>
    </location>
</feature>
<reference evidence="16" key="2">
    <citation type="submission" date="2025-08" db="UniProtKB">
        <authorList>
            <consortium name="RefSeq"/>
        </authorList>
    </citation>
    <scope>IDENTIFICATION</scope>
    <source>
        <strain evidence="16">S238N-H82</strain>
        <tissue evidence="16">Testes</tissue>
    </source>
</reference>
<sequence>MESIFHEKQEGSLCAQHCLNALLQGEYFTAVDLASFAQQLDEAERERMAEGGTTTAEYQHFLQQPSSNMDDSGFFSIQVISRALEVWCLRLVPVTSQEYLETSEHPTQEQAFICNFREHWLSIRKLGYQWFNLNSLLIGPELISDTYLSLFLAQLQQEGYSIYSVRGTLPECEADGILRISPAVQLERPKLISEVNKQREKDEGRSSDASTGEQSSQEDDPELAEALRISRQENELDDKSLQEALRLSMQGYLENSPHQGQDLMPESSVVSSSVPPSHPTQQTTSHPTKEPDPVDLDELRQRRQAFFERQQTNPASPDKGPPAEPGQDRPHPVENDVSPVDSLPDEDSSREEPAVSEMTEDEMLQAALKMSMEATQQDTNQTQDTNSTS</sequence>
<gene>
    <name evidence="16" type="primary">LOC118409770</name>
</gene>
<evidence type="ECO:0000256" key="10">
    <source>
        <dbReference type="ARBA" id="ARBA00023242"/>
    </source>
</evidence>
<keyword evidence="4" id="KW-0645">Protease</keyword>
<evidence type="ECO:0000256" key="12">
    <source>
        <dbReference type="PROSITE-ProRule" id="PRU00331"/>
    </source>
</evidence>
<keyword evidence="10" id="KW-0539">Nucleus</keyword>
<feature type="compositionally biased region" description="Basic and acidic residues" evidence="13">
    <location>
        <begin position="191"/>
        <end position="206"/>
    </location>
</feature>
<dbReference type="Gene3D" id="1.10.287.10">
    <property type="entry name" value="S15/NS1, RNA-binding"/>
    <property type="match status" value="1"/>
</dbReference>
<dbReference type="GO" id="GO:0043161">
    <property type="term" value="P:proteasome-mediated ubiquitin-dependent protein catabolic process"/>
    <property type="evidence" value="ECO:0000318"/>
    <property type="project" value="GO_Central"/>
</dbReference>
<feature type="active site" description="Proton acceptor" evidence="11">
    <location>
        <position position="119"/>
    </location>
</feature>
<evidence type="ECO:0000256" key="5">
    <source>
        <dbReference type="ARBA" id="ARBA00022786"/>
    </source>
</evidence>
<dbReference type="PROSITE" id="PS50330">
    <property type="entry name" value="UIM"/>
    <property type="match status" value="2"/>
</dbReference>
<dbReference type="InterPro" id="IPR006155">
    <property type="entry name" value="Josephin"/>
</dbReference>
<evidence type="ECO:0000256" key="7">
    <source>
        <dbReference type="ARBA" id="ARBA00022807"/>
    </source>
</evidence>
<evidence type="ECO:0000256" key="13">
    <source>
        <dbReference type="SAM" id="MobiDB-lite"/>
    </source>
</evidence>
<dbReference type="SMART" id="SM01246">
    <property type="entry name" value="Josephin"/>
    <property type="match status" value="1"/>
</dbReference>
<dbReference type="Gene3D" id="3.90.70.40">
    <property type="match status" value="1"/>
</dbReference>
<dbReference type="FunFam" id="3.90.70.40:FF:000005">
    <property type="entry name" value="Ataxin 3"/>
    <property type="match status" value="1"/>
</dbReference>
<evidence type="ECO:0000256" key="1">
    <source>
        <dbReference type="ARBA" id="ARBA00000707"/>
    </source>
</evidence>
<keyword evidence="5" id="KW-0833">Ubl conjugation pathway</keyword>